<dbReference type="AlphaFoldDB" id="A0AAW0ZRS0"/>
<protein>
    <submittedName>
        <fullName evidence="1">Uncharacterized protein</fullName>
    </submittedName>
</protein>
<organism evidence="1 2">
    <name type="scientific">Tetragonisca angustula</name>
    <dbReference type="NCBI Taxonomy" id="166442"/>
    <lineage>
        <taxon>Eukaryota</taxon>
        <taxon>Metazoa</taxon>
        <taxon>Ecdysozoa</taxon>
        <taxon>Arthropoda</taxon>
        <taxon>Hexapoda</taxon>
        <taxon>Insecta</taxon>
        <taxon>Pterygota</taxon>
        <taxon>Neoptera</taxon>
        <taxon>Endopterygota</taxon>
        <taxon>Hymenoptera</taxon>
        <taxon>Apocrita</taxon>
        <taxon>Aculeata</taxon>
        <taxon>Apoidea</taxon>
        <taxon>Anthophila</taxon>
        <taxon>Apidae</taxon>
        <taxon>Tetragonisca</taxon>
    </lineage>
</organism>
<proteinExistence type="predicted"/>
<accession>A0AAW0ZRS0</accession>
<evidence type="ECO:0000313" key="1">
    <source>
        <dbReference type="EMBL" id="KAK9300273.1"/>
    </source>
</evidence>
<comment type="caution">
    <text evidence="1">The sequence shown here is derived from an EMBL/GenBank/DDBJ whole genome shotgun (WGS) entry which is preliminary data.</text>
</comment>
<dbReference type="Proteomes" id="UP001432146">
    <property type="component" value="Unassembled WGS sequence"/>
</dbReference>
<gene>
    <name evidence="1" type="ORF">QLX08_007032</name>
</gene>
<dbReference type="EMBL" id="JAWNGG020000129">
    <property type="protein sequence ID" value="KAK9300273.1"/>
    <property type="molecule type" value="Genomic_DNA"/>
</dbReference>
<sequence>MNLQTRKPTKTDCHRFFQETRCLRISSRDIEVEKEKEENGETIIARILFHQSVIRDLTDKMALWSTPEITVALFELINSETTLRVVRYRRKKLADLCNYHLV</sequence>
<name>A0AAW0ZRS0_9HYME</name>
<reference evidence="1 2" key="1">
    <citation type="submission" date="2024-05" db="EMBL/GenBank/DDBJ databases">
        <title>The nuclear and mitochondrial genome assemblies of Tetragonisca angustula (Apidae: Meliponini), a tiny yet remarkable pollinator in the Neotropics.</title>
        <authorList>
            <person name="Ferrari R."/>
            <person name="Ricardo P.C."/>
            <person name="Dias F.C."/>
            <person name="Araujo N.S."/>
            <person name="Soares D.O."/>
            <person name="Zhou Q.-S."/>
            <person name="Zhu C.-D."/>
            <person name="Coutinho L."/>
            <person name="Airas M.C."/>
            <person name="Batista T.M."/>
        </authorList>
    </citation>
    <scope>NUCLEOTIDE SEQUENCE [LARGE SCALE GENOMIC DNA]</scope>
    <source>
        <strain evidence="1">ASF017062</strain>
        <tissue evidence="1">Abdomen</tissue>
    </source>
</reference>
<keyword evidence="2" id="KW-1185">Reference proteome</keyword>
<evidence type="ECO:0000313" key="2">
    <source>
        <dbReference type="Proteomes" id="UP001432146"/>
    </source>
</evidence>